<evidence type="ECO:0000313" key="1">
    <source>
        <dbReference type="EMBL" id="KAJ3224681.1"/>
    </source>
</evidence>
<name>A0AAD5U6E3_9FUNG</name>
<dbReference type="Proteomes" id="UP001211065">
    <property type="component" value="Unassembled WGS sequence"/>
</dbReference>
<comment type="caution">
    <text evidence="1">The sequence shown here is derived from an EMBL/GenBank/DDBJ whole genome shotgun (WGS) entry which is preliminary data.</text>
</comment>
<dbReference type="EMBL" id="JADGJW010000085">
    <property type="protein sequence ID" value="KAJ3224681.1"/>
    <property type="molecule type" value="Genomic_DNA"/>
</dbReference>
<accession>A0AAD5U6E3</accession>
<proteinExistence type="predicted"/>
<evidence type="ECO:0000313" key="2">
    <source>
        <dbReference type="Proteomes" id="UP001211065"/>
    </source>
</evidence>
<organism evidence="1 2">
    <name type="scientific">Clydaea vesicula</name>
    <dbReference type="NCBI Taxonomy" id="447962"/>
    <lineage>
        <taxon>Eukaryota</taxon>
        <taxon>Fungi</taxon>
        <taxon>Fungi incertae sedis</taxon>
        <taxon>Chytridiomycota</taxon>
        <taxon>Chytridiomycota incertae sedis</taxon>
        <taxon>Chytridiomycetes</taxon>
        <taxon>Lobulomycetales</taxon>
        <taxon>Lobulomycetaceae</taxon>
        <taxon>Clydaea</taxon>
    </lineage>
</organism>
<keyword evidence="2" id="KW-1185">Reference proteome</keyword>
<dbReference type="AlphaFoldDB" id="A0AAD5U6E3"/>
<gene>
    <name evidence="1" type="ORF">HK099_008066</name>
</gene>
<reference evidence="1" key="1">
    <citation type="submission" date="2020-05" db="EMBL/GenBank/DDBJ databases">
        <title>Phylogenomic resolution of chytrid fungi.</title>
        <authorList>
            <person name="Stajich J.E."/>
            <person name="Amses K."/>
            <person name="Simmons R."/>
            <person name="Seto K."/>
            <person name="Myers J."/>
            <person name="Bonds A."/>
            <person name="Quandt C.A."/>
            <person name="Barry K."/>
            <person name="Liu P."/>
            <person name="Grigoriev I."/>
            <person name="Longcore J.E."/>
            <person name="James T.Y."/>
        </authorList>
    </citation>
    <scope>NUCLEOTIDE SEQUENCE</scope>
    <source>
        <strain evidence="1">JEL0476</strain>
    </source>
</reference>
<protein>
    <submittedName>
        <fullName evidence="1">Uncharacterized protein</fullName>
    </submittedName>
</protein>
<sequence length="579" mass="66467">MFDKHSIYQNGKGKPYTILSSDIHTFPNSNKTTMNSTFLQLDLQANGPKQTLLDMEGIYLNSQKPAGLRSGANVPSLRYINNITFTDCSQNHNLPQKMNDFSNEYENLKKEYFFNKKRNQEIAKLSIQDRVYIDEKRFRNFYSTTKDSYQPKTVTEPIKPHIPQVKSNIPDGDKGKLNTFSSVNQVTYKKHLPKDYTYEHETFHQCKSNVLPSPQNLDKGNNSDIYSTTNKCNYSQHPLPPPGKRISLTRGKSCLAFGEQVNVDAINERIPPASVNQMDYQKPNKNDFLERKLQVKKRLNEIKQGSETALYWSLKQEKKCSEKSLKISTQQSSYKPPRKDDEYSLETFGDASANNLSNSDLNLKKKVNGDNKNFMSCIPTGDKNFYDFKNFKTIGNKSYKNTNLKFKPNFPKLGEKVTLSVIEFGTDQETQPKFKTTAMESYVDHKLLNPQTRHQFIVQPHKTCLKEVLGWEKNTLLGIKTTKGEHYSIPAEKVGSVKLIQQTKIIPPRDSLLFRSGKINKTKDPYETTMMDFFKLREGITDICQIKIDKRIINRGSSNVSFGDKKIKCFERSSNIACV</sequence>